<evidence type="ECO:0000313" key="2">
    <source>
        <dbReference type="Proteomes" id="UP000683360"/>
    </source>
</evidence>
<evidence type="ECO:0000313" key="1">
    <source>
        <dbReference type="EMBL" id="CAG2232514.1"/>
    </source>
</evidence>
<comment type="caution">
    <text evidence="1">The sequence shown here is derived from an EMBL/GenBank/DDBJ whole genome shotgun (WGS) entry which is preliminary data.</text>
</comment>
<proteinExistence type="predicted"/>
<name>A0A8S3TQ81_MYTED</name>
<keyword evidence="2" id="KW-1185">Reference proteome</keyword>
<dbReference type="AlphaFoldDB" id="A0A8S3TQ81"/>
<dbReference type="EMBL" id="CAJPWZ010002187">
    <property type="protein sequence ID" value="CAG2232514.1"/>
    <property type="molecule type" value="Genomic_DNA"/>
</dbReference>
<dbReference type="Proteomes" id="UP000683360">
    <property type="component" value="Unassembled WGS sequence"/>
</dbReference>
<accession>A0A8S3TQ81</accession>
<organism evidence="1 2">
    <name type="scientific">Mytilus edulis</name>
    <name type="common">Blue mussel</name>
    <dbReference type="NCBI Taxonomy" id="6550"/>
    <lineage>
        <taxon>Eukaryota</taxon>
        <taxon>Metazoa</taxon>
        <taxon>Spiralia</taxon>
        <taxon>Lophotrochozoa</taxon>
        <taxon>Mollusca</taxon>
        <taxon>Bivalvia</taxon>
        <taxon>Autobranchia</taxon>
        <taxon>Pteriomorphia</taxon>
        <taxon>Mytilida</taxon>
        <taxon>Mytiloidea</taxon>
        <taxon>Mytilidae</taxon>
        <taxon>Mytilinae</taxon>
        <taxon>Mytilus</taxon>
    </lineage>
</organism>
<protein>
    <submittedName>
        <fullName evidence="1">Uncharacterized protein</fullName>
    </submittedName>
</protein>
<dbReference type="OrthoDB" id="1702031at2759"/>
<sequence length="228" mass="27231">MSVINRATERKDIPTERKDITIEQRKHITTERNDITTERKDIATERKDITTERKDISTERKDITTERKDITTERKDITTERKHITTERKDITTERKDITTERKNISTVHKIQDYIIKKLNTTEVNESRLISELLNLLKKYDRDITEFRTNIENIKQHTTDLQTFISMRVEKMSQPNTTPQSVTNSANCKDYELWYKANRHARSNKSRIQEKLKLKKKPCKCSLHKEER</sequence>
<gene>
    <name evidence="1" type="ORF">MEDL_45385</name>
</gene>
<reference evidence="1" key="1">
    <citation type="submission" date="2021-03" db="EMBL/GenBank/DDBJ databases">
        <authorList>
            <person name="Bekaert M."/>
        </authorList>
    </citation>
    <scope>NUCLEOTIDE SEQUENCE</scope>
</reference>